<evidence type="ECO:0000313" key="3">
    <source>
        <dbReference type="EMBL" id="BAU21348.1"/>
    </source>
</evidence>
<dbReference type="InterPro" id="IPR002488">
    <property type="entry name" value="Gemini_C4"/>
</dbReference>
<sequence>MGALIFMCSFNSKGNSSAKITDSSTWFPQPDQHISIQMFRELNQAPTSSPIWRRTEIQLNGENSRLMEDLLEADNNPPMTHTQRQLTAEVSRRLLQSLRN</sequence>
<reference evidence="3" key="1">
    <citation type="journal article" date="2016" name="Nettai Nogyo">
        <title>Mixed Infection of Begomoviruses on Pepper Plants at Northern Sumatra, Indonesia.</title>
        <authorList>
            <person name="Koeda S."/>
            <person name="Kesumawati E."/>
            <person name="Tanaka Y."/>
            <person name="Hosokawa M."/>
            <person name="Doi M."/>
            <person name="Kitajima A."/>
        </authorList>
    </citation>
    <scope>NUCLEOTIDE SEQUENCE</scope>
    <source>
        <strain evidence="3">TYLCKaV-BA_B6</strain>
    </source>
</reference>
<gene>
    <name evidence="3" type="primary">AC4</name>
</gene>
<protein>
    <submittedName>
        <fullName evidence="3">AC4 protein</fullName>
    </submittedName>
</protein>
<comment type="similarity">
    <text evidence="1">Belongs to the geminiviridae protein AC4/C4 family.</text>
</comment>
<dbReference type="Pfam" id="PF01492">
    <property type="entry name" value="Gemini_C4"/>
    <property type="match status" value="1"/>
</dbReference>
<accession>A0A0U4MWM8</accession>
<organism evidence="3">
    <name type="scientific">Tomato yellow leaf curl Kanchanaburi virus</name>
    <dbReference type="NCBI Taxonomy" id="266799"/>
    <lineage>
        <taxon>Viruses</taxon>
        <taxon>Monodnaviria</taxon>
        <taxon>Shotokuvirae</taxon>
        <taxon>Cressdnaviricota</taxon>
        <taxon>Repensiviricetes</taxon>
        <taxon>Geplafuvirales</taxon>
        <taxon>Geminiviridae</taxon>
        <taxon>Begomovirus</taxon>
        <taxon>Begomovirus solanumflavuskanchanaburiense</taxon>
    </lineage>
</organism>
<evidence type="ECO:0000256" key="1">
    <source>
        <dbReference type="ARBA" id="ARBA00008996"/>
    </source>
</evidence>
<dbReference type="EMBL" id="LC051116">
    <property type="protein sequence ID" value="BAU21348.1"/>
    <property type="molecule type" value="Genomic_DNA"/>
</dbReference>
<name>A0A0U4MWM8_9GEMI</name>
<evidence type="ECO:0000256" key="2">
    <source>
        <dbReference type="ARBA" id="ARBA00022581"/>
    </source>
</evidence>
<proteinExistence type="inferred from homology"/>
<keyword evidence="2" id="KW-0945">Host-virus interaction</keyword>